<dbReference type="CDD" id="cd00082">
    <property type="entry name" value="HisKA"/>
    <property type="match status" value="1"/>
</dbReference>
<feature type="domain" description="HTH araC/xylS-type" evidence="9">
    <location>
        <begin position="1299"/>
        <end position="1396"/>
    </location>
</feature>
<dbReference type="CDD" id="cd17574">
    <property type="entry name" value="REC_OmpR"/>
    <property type="match status" value="1"/>
</dbReference>
<dbReference type="CDD" id="cd00075">
    <property type="entry name" value="HATPase"/>
    <property type="match status" value="1"/>
</dbReference>
<dbReference type="InterPro" id="IPR011006">
    <property type="entry name" value="CheY-like_superfamily"/>
</dbReference>
<dbReference type="Pfam" id="PF00512">
    <property type="entry name" value="HisKA"/>
    <property type="match status" value="1"/>
</dbReference>
<protein>
    <recommendedName>
        <fullName evidence="2">histidine kinase</fullName>
        <ecNumber evidence="2">2.7.13.3</ecNumber>
    </recommendedName>
</protein>
<dbReference type="HOGENOM" id="CLU_000445_28_1_6"/>
<keyword evidence="12" id="KW-0547">Nucleotide-binding</keyword>
<dbReference type="EC" id="2.7.13.3" evidence="2"/>
<keyword evidence="6" id="KW-0804">Transcription</keyword>
<dbReference type="OrthoDB" id="9772100at2"/>
<dbReference type="PRINTS" id="PR00344">
    <property type="entry name" value="BCTRLSENSOR"/>
</dbReference>
<evidence type="ECO:0000256" key="6">
    <source>
        <dbReference type="ARBA" id="ARBA00023163"/>
    </source>
</evidence>
<evidence type="ECO:0000259" key="10">
    <source>
        <dbReference type="PROSITE" id="PS50109"/>
    </source>
</evidence>
<dbReference type="InterPro" id="IPR036890">
    <property type="entry name" value="HATPase_C_sf"/>
</dbReference>
<keyword evidence="5" id="KW-0238">DNA-binding</keyword>
<feature type="region of interest" description="Disordered" evidence="8">
    <location>
        <begin position="1090"/>
        <end position="1126"/>
    </location>
</feature>
<evidence type="ECO:0000256" key="3">
    <source>
        <dbReference type="ARBA" id="ARBA00022553"/>
    </source>
</evidence>
<name>Q12NJ3_SHEDO</name>
<dbReference type="Gene3D" id="3.30.565.10">
    <property type="entry name" value="Histidine kinase-like ATPase, C-terminal domain"/>
    <property type="match status" value="1"/>
</dbReference>
<dbReference type="InterPro" id="IPR004358">
    <property type="entry name" value="Sig_transdc_His_kin-like_C"/>
</dbReference>
<dbReference type="InterPro" id="IPR011123">
    <property type="entry name" value="Y_Y_Y"/>
</dbReference>
<dbReference type="eggNOG" id="COG0745">
    <property type="taxonomic scope" value="Bacteria"/>
</dbReference>
<dbReference type="Pfam" id="PF12833">
    <property type="entry name" value="HTH_18"/>
    <property type="match status" value="1"/>
</dbReference>
<keyword evidence="12" id="KW-0067">ATP-binding</keyword>
<evidence type="ECO:0000256" key="1">
    <source>
        <dbReference type="ARBA" id="ARBA00000085"/>
    </source>
</evidence>
<dbReference type="SMART" id="SM00388">
    <property type="entry name" value="HisKA"/>
    <property type="match status" value="1"/>
</dbReference>
<dbReference type="Gene3D" id="2.130.10.10">
    <property type="entry name" value="YVTN repeat-like/Quinoprotein amine dehydrogenase"/>
    <property type="match status" value="3"/>
</dbReference>
<dbReference type="Gene3D" id="1.10.10.60">
    <property type="entry name" value="Homeodomain-like"/>
    <property type="match status" value="1"/>
</dbReference>
<dbReference type="SUPFAM" id="SSF55874">
    <property type="entry name" value="ATPase domain of HSP90 chaperone/DNA topoisomerase II/histidine kinase"/>
    <property type="match status" value="1"/>
</dbReference>
<dbReference type="SUPFAM" id="SSF47384">
    <property type="entry name" value="Homodimeric domain of signal transducing histidine kinase"/>
    <property type="match status" value="1"/>
</dbReference>
<dbReference type="Pfam" id="PF02518">
    <property type="entry name" value="HATPase_c"/>
    <property type="match status" value="1"/>
</dbReference>
<feature type="modified residue" description="4-aspartylphosphate" evidence="7">
    <location>
        <position position="1198"/>
    </location>
</feature>
<dbReference type="STRING" id="318161.Sden_1699"/>
<feature type="domain" description="Response regulatory" evidence="11">
    <location>
        <begin position="1150"/>
        <end position="1265"/>
    </location>
</feature>
<keyword evidence="3 7" id="KW-0597">Phosphoprotein</keyword>
<dbReference type="GO" id="GO:0005524">
    <property type="term" value="F:ATP binding"/>
    <property type="evidence" value="ECO:0007669"/>
    <property type="project" value="UniProtKB-KW"/>
</dbReference>
<dbReference type="InterPro" id="IPR005467">
    <property type="entry name" value="His_kinase_dom"/>
</dbReference>
<dbReference type="KEGG" id="sdn:Sden_1699"/>
<dbReference type="SMART" id="SM00448">
    <property type="entry name" value="REC"/>
    <property type="match status" value="1"/>
</dbReference>
<dbReference type="EMBL" id="CP000302">
    <property type="protein sequence ID" value="ABE54983.1"/>
    <property type="molecule type" value="Genomic_DNA"/>
</dbReference>
<evidence type="ECO:0000256" key="2">
    <source>
        <dbReference type="ARBA" id="ARBA00012438"/>
    </source>
</evidence>
<dbReference type="PANTHER" id="PTHR43547">
    <property type="entry name" value="TWO-COMPONENT HISTIDINE KINASE"/>
    <property type="match status" value="1"/>
</dbReference>
<dbReference type="SUPFAM" id="SSF52172">
    <property type="entry name" value="CheY-like"/>
    <property type="match status" value="1"/>
</dbReference>
<dbReference type="Gene3D" id="3.40.50.2300">
    <property type="match status" value="1"/>
</dbReference>
<keyword evidence="4" id="KW-0805">Transcription regulation</keyword>
<dbReference type="GO" id="GO:0000155">
    <property type="term" value="F:phosphorelay sensor kinase activity"/>
    <property type="evidence" value="ECO:0007669"/>
    <property type="project" value="InterPro"/>
</dbReference>
<evidence type="ECO:0000256" key="8">
    <source>
        <dbReference type="SAM" id="MobiDB-lite"/>
    </source>
</evidence>
<dbReference type="eggNOG" id="COG5002">
    <property type="taxonomic scope" value="Bacteria"/>
</dbReference>
<accession>Q12NJ3</accession>
<organism evidence="12 13">
    <name type="scientific">Shewanella denitrificans (strain OS217 / ATCC BAA-1090 / DSM 15013)</name>
    <dbReference type="NCBI Taxonomy" id="318161"/>
    <lineage>
        <taxon>Bacteria</taxon>
        <taxon>Pseudomonadati</taxon>
        <taxon>Pseudomonadota</taxon>
        <taxon>Gammaproteobacteria</taxon>
        <taxon>Alteromonadales</taxon>
        <taxon>Shewanellaceae</taxon>
        <taxon>Shewanella</taxon>
    </lineage>
</organism>
<dbReference type="InterPro" id="IPR015943">
    <property type="entry name" value="WD40/YVTN_repeat-like_dom_sf"/>
</dbReference>
<dbReference type="InterPro" id="IPR003661">
    <property type="entry name" value="HisK_dim/P_dom"/>
</dbReference>
<dbReference type="SMART" id="SM00387">
    <property type="entry name" value="HATPase_c"/>
    <property type="match status" value="1"/>
</dbReference>
<feature type="domain" description="Histidine kinase" evidence="10">
    <location>
        <begin position="868"/>
        <end position="1082"/>
    </location>
</feature>
<evidence type="ECO:0000313" key="13">
    <source>
        <dbReference type="Proteomes" id="UP000001982"/>
    </source>
</evidence>
<evidence type="ECO:0000259" key="9">
    <source>
        <dbReference type="PROSITE" id="PS01124"/>
    </source>
</evidence>
<evidence type="ECO:0000256" key="7">
    <source>
        <dbReference type="PROSITE-ProRule" id="PRU00169"/>
    </source>
</evidence>
<comment type="catalytic activity">
    <reaction evidence="1">
        <text>ATP + protein L-histidine = ADP + protein N-phospho-L-histidine.</text>
        <dbReference type="EC" id="2.7.13.3"/>
    </reaction>
</comment>
<proteinExistence type="predicted"/>
<dbReference type="Gene3D" id="1.10.287.130">
    <property type="match status" value="1"/>
</dbReference>
<reference evidence="12 13" key="1">
    <citation type="submission" date="2006-03" db="EMBL/GenBank/DDBJ databases">
        <title>Complete sequence of Shewanella denitrificans OS217.</title>
        <authorList>
            <consortium name="US DOE Joint Genome Institute"/>
            <person name="Copeland A."/>
            <person name="Lucas S."/>
            <person name="Lapidus A."/>
            <person name="Barry K."/>
            <person name="Detter J.C."/>
            <person name="Glavina del Rio T."/>
            <person name="Hammon N."/>
            <person name="Israni S."/>
            <person name="Dalin E."/>
            <person name="Tice H."/>
            <person name="Pitluck S."/>
            <person name="Brettin T."/>
            <person name="Bruce D."/>
            <person name="Han C."/>
            <person name="Tapia R."/>
            <person name="Gilna P."/>
            <person name="Kiss H."/>
            <person name="Schmutz J."/>
            <person name="Larimer F."/>
            <person name="Land M."/>
            <person name="Hauser L."/>
            <person name="Kyrpides N."/>
            <person name="Lykidis A."/>
            <person name="Richardson P."/>
        </authorList>
    </citation>
    <scope>NUCLEOTIDE SEQUENCE [LARGE SCALE GENOMIC DNA]</scope>
    <source>
        <strain evidence="13">OS217 / ATCC BAA-1090 / DSM 15013</strain>
    </source>
</reference>
<dbReference type="GO" id="GO:0003700">
    <property type="term" value="F:DNA-binding transcription factor activity"/>
    <property type="evidence" value="ECO:0007669"/>
    <property type="project" value="InterPro"/>
</dbReference>
<evidence type="ECO:0000256" key="4">
    <source>
        <dbReference type="ARBA" id="ARBA00023015"/>
    </source>
</evidence>
<dbReference type="Pfam" id="PF00072">
    <property type="entry name" value="Response_reg"/>
    <property type="match status" value="1"/>
</dbReference>
<dbReference type="InterPro" id="IPR013783">
    <property type="entry name" value="Ig-like_fold"/>
</dbReference>
<dbReference type="Proteomes" id="UP000001982">
    <property type="component" value="Chromosome"/>
</dbReference>
<sequence>MAPNQGLRLQAHFSHLRVSDGLSQNTITAIVQDKQGYLWLGTEDGLNRFDGYEVKRLAQHGAQGVSDSSVNVNASSPAVNHSLANNAIRSLFVDSDDWLWIGTKGGLHRYDPVSEQLSLIANSADLNIISIMALDTHTLVIGSRNHGLFYLQPNSTRLSPVPLLGSAAAAFQQTTLRVVKAAPDGRLWLGTNEGLFTLDTHHNLTEISWPTSAGSDSSKINDILLLEPHSSRSHLPSRDIPSRDTAALIATSHGLYHVTSTGQILRHWRQDNLDPKALPHNIVNRLIRDSRGHIWLASQGGLSRFDIARSQFETFRQQADYNTSLGANDVLSLYEDNQANLWIGTVTSGVDRVHLSSLNFGLYYATKDNAQCLSNNNLYDVLMSSNGELWLSAYGKGLHKITWPDGPCSWYQADTNNQNRISSNNISGNSLFEDNQSQIWFGSNRSALNQITPTSQTIKHFYPGQSPAGLSSSSVRKIVAEANGDLWMATDGGGLNQYRSDSQTFSQLSHDKYKNQTLSSHYLYDLVLDSRYLWIATETAGLDRLDLKTKTVQNFGRATRGEIGTPKKIYSLIDDNDGHLWLGTLGEGLVKFNKEDFTSEYYTTEHGLANNTIYALEQDSAGMLWLASNRGISKFNPKTKAIENYRAADGLQGDEFNVGSHYSKGLDLLFFVGSNGFNAFTPGDIKPDAKAPQVVLNDFLLFNRPAPHLFDRSSAHVSLTQAQNLISFEFAGIHFVDPSRHQYQYQLEGFDSQWRTTSNQRRFATYTNLDAGEYTFKVKASNHHGVWSEPTAITVTVLPPLWLTWWAKLGYLLASLLLAMGLYQYRTASLRVRNLQLERGVAQRTLEIIDQKQKIEQLLASKTREFDNISHEFRTPLAVILGRVEQRLGQNQTLTNQRAFEAIDTVAKRLAIMVDDVIEMGRTFDSAQASEKSRLCLSHLCVEVGTHMHEYAALKKQRLHTDITAGLYVDGLSKAIEKMLNNLVANAIKYTQEEGDIHLSLRPLQSHYVELIVKDNGPGIALEYQQRVFERFYRIAESADQPGSGIGLALVQEVVKAHRGQISLESAPKQGCRFRVLLPLSAGFDGDTDAATNMDTGSATARQTAPHTKGTRSPETVQETHQQHSQYPPLEHIEAPMLSREPTLSTEKACILVVEDNPELSALLIDQLSLHYQVVAAKNGRQGLQLAEMQVPSLILSDINMPYMNGYQLVSHVKQLSATSHIPVVLLTAKNDVSSRIQGYEHQADSYLGKPYLLAELLAVIEAQLNNRKRLQQYYKHSDPTALLPPPSGMDSHSIKAIDKCKTLVMQAYQDPNLSVQDLVAAAHLSERQLARKFQAILGITPLDFITQYRLAKAKTMLQQGHRISQVSLDVGFSSANYFSRQYKKKYGVSPSQDKP</sequence>
<keyword evidence="13" id="KW-1185">Reference proteome</keyword>
<dbReference type="SUPFAM" id="SSF63829">
    <property type="entry name" value="Calcium-dependent phosphotriesterase"/>
    <property type="match status" value="3"/>
</dbReference>
<dbReference type="GO" id="GO:0043565">
    <property type="term" value="F:sequence-specific DNA binding"/>
    <property type="evidence" value="ECO:0007669"/>
    <property type="project" value="InterPro"/>
</dbReference>
<dbReference type="InterPro" id="IPR011110">
    <property type="entry name" value="Reg_prop"/>
</dbReference>
<dbReference type="Pfam" id="PF07495">
    <property type="entry name" value="Y_Y_Y"/>
    <property type="match status" value="1"/>
</dbReference>
<dbReference type="SUPFAM" id="SSF46689">
    <property type="entry name" value="Homeodomain-like"/>
    <property type="match status" value="1"/>
</dbReference>
<dbReference type="InterPro" id="IPR001789">
    <property type="entry name" value="Sig_transdc_resp-reg_receiver"/>
</dbReference>
<dbReference type="eggNOG" id="COG3292">
    <property type="taxonomic scope" value="Bacteria"/>
</dbReference>
<dbReference type="PANTHER" id="PTHR43547:SF2">
    <property type="entry name" value="HYBRID SIGNAL TRANSDUCTION HISTIDINE KINASE C"/>
    <property type="match status" value="1"/>
</dbReference>
<dbReference type="InterPro" id="IPR036097">
    <property type="entry name" value="HisK_dim/P_sf"/>
</dbReference>
<evidence type="ECO:0000313" key="12">
    <source>
        <dbReference type="EMBL" id="ABE54983.1"/>
    </source>
</evidence>
<dbReference type="PROSITE" id="PS00041">
    <property type="entry name" value="HTH_ARAC_FAMILY_1"/>
    <property type="match status" value="1"/>
</dbReference>
<evidence type="ECO:0000259" key="11">
    <source>
        <dbReference type="PROSITE" id="PS50110"/>
    </source>
</evidence>
<dbReference type="InterPro" id="IPR003594">
    <property type="entry name" value="HATPase_dom"/>
</dbReference>
<dbReference type="InterPro" id="IPR018062">
    <property type="entry name" value="HTH_AraC-typ_CS"/>
</dbReference>
<dbReference type="Pfam" id="PF07494">
    <property type="entry name" value="Reg_prop"/>
    <property type="match status" value="4"/>
</dbReference>
<dbReference type="InterPro" id="IPR009057">
    <property type="entry name" value="Homeodomain-like_sf"/>
</dbReference>
<dbReference type="InterPro" id="IPR018060">
    <property type="entry name" value="HTH_AraC"/>
</dbReference>
<gene>
    <name evidence="12" type="ordered locus">Sden_1699</name>
</gene>
<dbReference type="Gene3D" id="2.60.40.10">
    <property type="entry name" value="Immunoglobulins"/>
    <property type="match status" value="1"/>
</dbReference>
<evidence type="ECO:0000256" key="5">
    <source>
        <dbReference type="ARBA" id="ARBA00023125"/>
    </source>
</evidence>
<dbReference type="SMART" id="SM00342">
    <property type="entry name" value="HTH_ARAC"/>
    <property type="match status" value="1"/>
</dbReference>
<dbReference type="PROSITE" id="PS50110">
    <property type="entry name" value="RESPONSE_REGULATORY"/>
    <property type="match status" value="1"/>
</dbReference>
<dbReference type="PROSITE" id="PS01124">
    <property type="entry name" value="HTH_ARAC_FAMILY_2"/>
    <property type="match status" value="1"/>
</dbReference>
<dbReference type="PROSITE" id="PS50109">
    <property type="entry name" value="HIS_KIN"/>
    <property type="match status" value="1"/>
</dbReference>